<accession>A0AC61Y6Q2</accession>
<proteinExistence type="predicted"/>
<evidence type="ECO:0000313" key="2">
    <source>
        <dbReference type="Proteomes" id="UP000356253"/>
    </source>
</evidence>
<name>A0AC61Y6Q2_9FLAO</name>
<protein>
    <submittedName>
        <fullName evidence="1">RNA polymerase sigma factor YlaC</fullName>
    </submittedName>
</protein>
<keyword evidence="2" id="KW-1185">Reference proteome</keyword>
<reference evidence="1" key="1">
    <citation type="submission" date="2019-09" db="EMBL/GenBank/DDBJ databases">
        <authorList>
            <person name="Rodrigo-Torres L."/>
            <person name="Arahal R. D."/>
            <person name="Lucena T."/>
        </authorList>
    </citation>
    <scope>NUCLEOTIDE SEQUENCE</scope>
    <source>
        <strain evidence="1">ISS653</strain>
    </source>
</reference>
<gene>
    <name evidence="1" type="primary">ylaC_1</name>
    <name evidence="1" type="ORF">FVB9532_01446</name>
</gene>
<sequence length="65" mass="7722">MTFEEIYKTYWDKIFRLCLGYSNNHDAAKDLAQETFIKVWQALPGFRNECSVSTWIFRIASNHCL</sequence>
<dbReference type="EMBL" id="CABVMM010000005">
    <property type="protein sequence ID" value="VVV00181.1"/>
    <property type="molecule type" value="Genomic_DNA"/>
</dbReference>
<organism evidence="1 2">
    <name type="scientific">Mesonia oceanica</name>
    <dbReference type="NCBI Taxonomy" id="2687242"/>
    <lineage>
        <taxon>Bacteria</taxon>
        <taxon>Pseudomonadati</taxon>
        <taxon>Bacteroidota</taxon>
        <taxon>Flavobacteriia</taxon>
        <taxon>Flavobacteriales</taxon>
        <taxon>Flavobacteriaceae</taxon>
        <taxon>Mesonia</taxon>
    </lineage>
</organism>
<dbReference type="Proteomes" id="UP000356253">
    <property type="component" value="Unassembled WGS sequence"/>
</dbReference>
<evidence type="ECO:0000313" key="1">
    <source>
        <dbReference type="EMBL" id="VVV00181.1"/>
    </source>
</evidence>
<comment type="caution">
    <text evidence="1">The sequence shown here is derived from an EMBL/GenBank/DDBJ whole genome shotgun (WGS) entry which is preliminary data.</text>
</comment>